<evidence type="ECO:0000256" key="1">
    <source>
        <dbReference type="SAM" id="MobiDB-lite"/>
    </source>
</evidence>
<accession>A0A9P5L1M1</accession>
<gene>
    <name evidence="2" type="ORF">PCG10_009358</name>
</gene>
<evidence type="ECO:0000313" key="3">
    <source>
        <dbReference type="Proteomes" id="UP000701341"/>
    </source>
</evidence>
<organism evidence="2 3">
    <name type="scientific">Penicillium crustosum</name>
    <name type="common">Blue mold fungus</name>
    <dbReference type="NCBI Taxonomy" id="36656"/>
    <lineage>
        <taxon>Eukaryota</taxon>
        <taxon>Fungi</taxon>
        <taxon>Dikarya</taxon>
        <taxon>Ascomycota</taxon>
        <taxon>Pezizomycotina</taxon>
        <taxon>Eurotiomycetes</taxon>
        <taxon>Eurotiomycetidae</taxon>
        <taxon>Eurotiales</taxon>
        <taxon>Aspergillaceae</taxon>
        <taxon>Penicillium</taxon>
    </lineage>
</organism>
<protein>
    <submittedName>
        <fullName evidence="2">Uncharacterized protein</fullName>
    </submittedName>
</protein>
<dbReference type="EMBL" id="JAAOZQ010000077">
    <property type="protein sequence ID" value="KAF7520176.1"/>
    <property type="molecule type" value="Genomic_DNA"/>
</dbReference>
<name>A0A9P5L1M1_PENCR</name>
<sequence length="132" mass="15123">MEVLEDEKQSRRKTEKDIVRLCQGKKFKYQIVAVIINAASFLKYQNRRGGYDLKIVMSGQDEAQKDEDQTKEQTYHDDANDDAKSVGQDNNNNDDDDEGEEGRKQDSISSTVSPCTHRPLSKWTCVPYWNGS</sequence>
<dbReference type="AlphaFoldDB" id="A0A9P5L1M1"/>
<reference evidence="2" key="1">
    <citation type="submission" date="2020-02" db="EMBL/GenBank/DDBJ databases">
        <authorList>
            <person name="Lichtner F.J."/>
        </authorList>
    </citation>
    <scope>NUCLEOTIDE SEQUENCE</scope>
    <source>
        <strain evidence="2">G10</strain>
    </source>
</reference>
<evidence type="ECO:0000313" key="2">
    <source>
        <dbReference type="EMBL" id="KAF7520176.1"/>
    </source>
</evidence>
<comment type="caution">
    <text evidence="2">The sequence shown here is derived from an EMBL/GenBank/DDBJ whole genome shotgun (WGS) entry which is preliminary data.</text>
</comment>
<feature type="compositionally biased region" description="Basic and acidic residues" evidence="1">
    <location>
        <begin position="62"/>
        <end position="84"/>
    </location>
</feature>
<dbReference type="Proteomes" id="UP000701341">
    <property type="component" value="Unassembled WGS sequence"/>
</dbReference>
<proteinExistence type="predicted"/>
<feature type="region of interest" description="Disordered" evidence="1">
    <location>
        <begin position="60"/>
        <end position="122"/>
    </location>
</feature>
<keyword evidence="3" id="KW-1185">Reference proteome</keyword>